<dbReference type="RefSeq" id="WP_146383332.1">
    <property type="nucleotide sequence ID" value="NZ_VOEJ01000010.1"/>
</dbReference>
<protein>
    <submittedName>
        <fullName evidence="1">Uncharacterized protein</fullName>
    </submittedName>
</protein>
<comment type="caution">
    <text evidence="1">The sequence shown here is derived from an EMBL/GenBank/DDBJ whole genome shotgun (WGS) entry which is preliminary data.</text>
</comment>
<reference evidence="1 2" key="1">
    <citation type="submission" date="2019-07" db="EMBL/GenBank/DDBJ databases">
        <authorList>
            <person name="Kim J."/>
        </authorList>
    </citation>
    <scope>NUCLEOTIDE SEQUENCE [LARGE SCALE GENOMIC DNA]</scope>
    <source>
        <strain evidence="2">dk17</strain>
    </source>
</reference>
<dbReference type="AlphaFoldDB" id="A0A563TZJ9"/>
<dbReference type="EMBL" id="VOEJ01000010">
    <property type="protein sequence ID" value="TWR24805.1"/>
    <property type="molecule type" value="Genomic_DNA"/>
</dbReference>
<sequence length="67" mass="7674">MNVKTCLIFLIVFVARHCMGQTPIGNVDKLAGQVNDYTRQFQAASIYIKTDKGIYENEEDYGLKRPF</sequence>
<gene>
    <name evidence="1" type="ORF">FPZ43_18080</name>
</gene>
<proteinExistence type="predicted"/>
<keyword evidence="2" id="KW-1185">Reference proteome</keyword>
<name>A0A563TZJ9_9SPHI</name>
<evidence type="ECO:0000313" key="1">
    <source>
        <dbReference type="EMBL" id="TWR24805.1"/>
    </source>
</evidence>
<evidence type="ECO:0000313" key="2">
    <source>
        <dbReference type="Proteomes" id="UP000320042"/>
    </source>
</evidence>
<accession>A0A563TZJ9</accession>
<organism evidence="1 2">
    <name type="scientific">Mucilaginibacter pallidiroseus</name>
    <dbReference type="NCBI Taxonomy" id="2599295"/>
    <lineage>
        <taxon>Bacteria</taxon>
        <taxon>Pseudomonadati</taxon>
        <taxon>Bacteroidota</taxon>
        <taxon>Sphingobacteriia</taxon>
        <taxon>Sphingobacteriales</taxon>
        <taxon>Sphingobacteriaceae</taxon>
        <taxon>Mucilaginibacter</taxon>
    </lineage>
</organism>
<dbReference type="Proteomes" id="UP000320042">
    <property type="component" value="Unassembled WGS sequence"/>
</dbReference>